<dbReference type="WBParaSite" id="HPBE_0000288601-mRNA-1">
    <property type="protein sequence ID" value="HPBE_0000288601-mRNA-1"/>
    <property type="gene ID" value="HPBE_0000288601"/>
</dbReference>
<dbReference type="Proteomes" id="UP000050761">
    <property type="component" value="Unassembled WGS sequence"/>
</dbReference>
<organism evidence="2 3">
    <name type="scientific">Heligmosomoides polygyrus</name>
    <name type="common">Parasitic roundworm</name>
    <dbReference type="NCBI Taxonomy" id="6339"/>
    <lineage>
        <taxon>Eukaryota</taxon>
        <taxon>Metazoa</taxon>
        <taxon>Ecdysozoa</taxon>
        <taxon>Nematoda</taxon>
        <taxon>Chromadorea</taxon>
        <taxon>Rhabditida</taxon>
        <taxon>Rhabditina</taxon>
        <taxon>Rhabditomorpha</taxon>
        <taxon>Strongyloidea</taxon>
        <taxon>Heligmosomidae</taxon>
        <taxon>Heligmosomoides</taxon>
    </lineage>
</organism>
<reference evidence="3" key="1">
    <citation type="submission" date="2019-09" db="UniProtKB">
        <authorList>
            <consortium name="WormBaseParasite"/>
        </authorList>
    </citation>
    <scope>IDENTIFICATION</scope>
</reference>
<proteinExistence type="predicted"/>
<evidence type="ECO:0000313" key="2">
    <source>
        <dbReference type="Proteomes" id="UP000050761"/>
    </source>
</evidence>
<evidence type="ECO:0000313" key="3">
    <source>
        <dbReference type="WBParaSite" id="HPBE_0000288601-mRNA-1"/>
    </source>
</evidence>
<keyword evidence="2" id="KW-1185">Reference proteome</keyword>
<feature type="compositionally biased region" description="Polar residues" evidence="1">
    <location>
        <begin position="1"/>
        <end position="10"/>
    </location>
</feature>
<evidence type="ECO:0000256" key="1">
    <source>
        <dbReference type="SAM" id="MobiDB-lite"/>
    </source>
</evidence>
<protein>
    <submittedName>
        <fullName evidence="3">DDE_Tnp_1_7 domain-containing protein</fullName>
    </submittedName>
</protein>
<dbReference type="AlphaFoldDB" id="A0A183F9P4"/>
<accession>A0A183F9P4</accession>
<name>A0A183F9P4_HELPZ</name>
<sequence length="139" mass="16250">LTSSVSTFNDATLPASPCSRPPSTSKRRYCALQNSAFAPSKETLFRVDWLLEHITPGVFKSRLKPFFDICLDDVTFEDKLYNYKLTRKSQLFTHIAKIRLYFRYRSPYNKVEVRKPLPRTRRLLLGTLLESLSVFFLSY</sequence>
<feature type="region of interest" description="Disordered" evidence="1">
    <location>
        <begin position="1"/>
        <end position="24"/>
    </location>
</feature>